<gene>
    <name evidence="1" type="ORF">J2S74_004778</name>
</gene>
<name>A0ABU0A4Q8_9BACI</name>
<evidence type="ECO:0000313" key="1">
    <source>
        <dbReference type="EMBL" id="MDQ0257320.1"/>
    </source>
</evidence>
<keyword evidence="1" id="KW-0645">Protease</keyword>
<dbReference type="SUPFAM" id="SSF50630">
    <property type="entry name" value="Acid proteases"/>
    <property type="match status" value="1"/>
</dbReference>
<dbReference type="GO" id="GO:0008233">
    <property type="term" value="F:peptidase activity"/>
    <property type="evidence" value="ECO:0007669"/>
    <property type="project" value="UniProtKB-KW"/>
</dbReference>
<proteinExistence type="predicted"/>
<dbReference type="Proteomes" id="UP001230005">
    <property type="component" value="Unassembled WGS sequence"/>
</dbReference>
<sequence>MKGLIIEDGLLLTEMKITYNGKALELDRVLVDTSARESVLSRANALDLNMPLGGEDSPKGSSNKQITAISVGPLKIVDFPIYVKDIPDGKLDGILGLDFLKRVGAKINLDSMTLSGSRVI</sequence>
<dbReference type="Pfam" id="PF13650">
    <property type="entry name" value="Asp_protease_2"/>
    <property type="match status" value="1"/>
</dbReference>
<dbReference type="EMBL" id="JAUSUG010000025">
    <property type="protein sequence ID" value="MDQ0257320.1"/>
    <property type="molecule type" value="Genomic_DNA"/>
</dbReference>
<evidence type="ECO:0000313" key="2">
    <source>
        <dbReference type="Proteomes" id="UP001230005"/>
    </source>
</evidence>
<accession>A0ABU0A4Q8</accession>
<dbReference type="RefSeq" id="WP_307330847.1">
    <property type="nucleotide sequence ID" value="NZ_JAUSUG010000025.1"/>
</dbReference>
<dbReference type="Gene3D" id="2.40.70.10">
    <property type="entry name" value="Acid Proteases"/>
    <property type="match status" value="1"/>
</dbReference>
<protein>
    <submittedName>
        <fullName evidence="1">Aspartyl protease</fullName>
    </submittedName>
</protein>
<keyword evidence="1" id="KW-0378">Hydrolase</keyword>
<dbReference type="GO" id="GO:0006508">
    <property type="term" value="P:proteolysis"/>
    <property type="evidence" value="ECO:0007669"/>
    <property type="project" value="UniProtKB-KW"/>
</dbReference>
<comment type="caution">
    <text evidence="1">The sequence shown here is derived from an EMBL/GenBank/DDBJ whole genome shotgun (WGS) entry which is preliminary data.</text>
</comment>
<dbReference type="InterPro" id="IPR021109">
    <property type="entry name" value="Peptidase_aspartic_dom_sf"/>
</dbReference>
<organism evidence="1 2">
    <name type="scientific">Evansella vedderi</name>
    <dbReference type="NCBI Taxonomy" id="38282"/>
    <lineage>
        <taxon>Bacteria</taxon>
        <taxon>Bacillati</taxon>
        <taxon>Bacillota</taxon>
        <taxon>Bacilli</taxon>
        <taxon>Bacillales</taxon>
        <taxon>Bacillaceae</taxon>
        <taxon>Evansella</taxon>
    </lineage>
</organism>
<keyword evidence="2" id="KW-1185">Reference proteome</keyword>
<reference evidence="1 2" key="1">
    <citation type="submission" date="2023-07" db="EMBL/GenBank/DDBJ databases">
        <title>Genomic Encyclopedia of Type Strains, Phase IV (KMG-IV): sequencing the most valuable type-strain genomes for metagenomic binning, comparative biology and taxonomic classification.</title>
        <authorList>
            <person name="Goeker M."/>
        </authorList>
    </citation>
    <scope>NUCLEOTIDE SEQUENCE [LARGE SCALE GENOMIC DNA]</scope>
    <source>
        <strain evidence="1 2">DSM 9768</strain>
    </source>
</reference>